<comment type="similarity">
    <text evidence="1 2">Belongs to the UPF0102 family.</text>
</comment>
<dbReference type="EMBL" id="JAROCE010000001">
    <property type="protein sequence ID" value="MFM2719313.1"/>
    <property type="molecule type" value="Genomic_DNA"/>
</dbReference>
<organism evidence="3 4">
    <name type="scientific">Microbacterium mcarthurae</name>
    <dbReference type="NCBI Taxonomy" id="3035918"/>
    <lineage>
        <taxon>Bacteria</taxon>
        <taxon>Bacillati</taxon>
        <taxon>Actinomycetota</taxon>
        <taxon>Actinomycetes</taxon>
        <taxon>Micrococcales</taxon>
        <taxon>Microbacteriaceae</taxon>
        <taxon>Microbacterium</taxon>
    </lineage>
</organism>
<dbReference type="NCBIfam" id="TIGR00252">
    <property type="entry name" value="YraN family protein"/>
    <property type="match status" value="1"/>
</dbReference>
<name>A0ABW9GCI5_9MICO</name>
<proteinExistence type="inferred from homology"/>
<dbReference type="PANTHER" id="PTHR34039">
    <property type="entry name" value="UPF0102 PROTEIN YRAN"/>
    <property type="match status" value="1"/>
</dbReference>
<dbReference type="RefSeq" id="WP_239274747.1">
    <property type="nucleotide sequence ID" value="NZ_JAROCE010000001.1"/>
</dbReference>
<protein>
    <recommendedName>
        <fullName evidence="2">UPF0102 protein P5G46_02215</fullName>
    </recommendedName>
</protein>
<dbReference type="InterPro" id="IPR011856">
    <property type="entry name" value="tRNA_endonuc-like_dom_sf"/>
</dbReference>
<dbReference type="NCBIfam" id="NF009150">
    <property type="entry name" value="PRK12497.1-3"/>
    <property type="match status" value="1"/>
</dbReference>
<gene>
    <name evidence="3" type="ORF">P5G46_02215</name>
</gene>
<reference evidence="3 4" key="1">
    <citation type="submission" date="2023-03" db="EMBL/GenBank/DDBJ databases">
        <title>MT1 and MT2 Draft Genomes of Novel Species.</title>
        <authorList>
            <person name="Venkateswaran K."/>
        </authorList>
    </citation>
    <scope>NUCLEOTIDE SEQUENCE [LARGE SCALE GENOMIC DNA]</scope>
    <source>
        <strain evidence="3 4">IF8SW-P5</strain>
    </source>
</reference>
<dbReference type="SUPFAM" id="SSF52980">
    <property type="entry name" value="Restriction endonuclease-like"/>
    <property type="match status" value="1"/>
</dbReference>
<dbReference type="InterPro" id="IPR003509">
    <property type="entry name" value="UPF0102_YraN-like"/>
</dbReference>
<evidence type="ECO:0000313" key="3">
    <source>
        <dbReference type="EMBL" id="MFM2719313.1"/>
    </source>
</evidence>
<evidence type="ECO:0000256" key="1">
    <source>
        <dbReference type="ARBA" id="ARBA00006738"/>
    </source>
</evidence>
<accession>A0ABW9GCI5</accession>
<dbReference type="Gene3D" id="3.40.1350.10">
    <property type="match status" value="1"/>
</dbReference>
<sequence length="120" mass="13245">MAAKDDLGRAGEERAARHLTALGFRVLDRNWRCPQGEIDIVAATADTLAVVEVKTRASEAFGHPFEAIDRRKAARLWRLAMAWIAAHPDDARGRSLRIDAIALIGPDPRTAQLEHLEDAL</sequence>
<evidence type="ECO:0000256" key="2">
    <source>
        <dbReference type="HAMAP-Rule" id="MF_00048"/>
    </source>
</evidence>
<keyword evidence="4" id="KW-1185">Reference proteome</keyword>
<dbReference type="NCBIfam" id="NF009154">
    <property type="entry name" value="PRK12497.3-3"/>
    <property type="match status" value="1"/>
</dbReference>
<dbReference type="Pfam" id="PF02021">
    <property type="entry name" value="UPF0102"/>
    <property type="match status" value="1"/>
</dbReference>
<comment type="caution">
    <text evidence="3">The sequence shown here is derived from an EMBL/GenBank/DDBJ whole genome shotgun (WGS) entry which is preliminary data.</text>
</comment>
<dbReference type="Proteomes" id="UP001630303">
    <property type="component" value="Unassembled WGS sequence"/>
</dbReference>
<dbReference type="CDD" id="cd20736">
    <property type="entry name" value="PoNe_Nuclease"/>
    <property type="match status" value="1"/>
</dbReference>
<dbReference type="InterPro" id="IPR011335">
    <property type="entry name" value="Restrct_endonuc-II-like"/>
</dbReference>
<dbReference type="PANTHER" id="PTHR34039:SF1">
    <property type="entry name" value="UPF0102 PROTEIN YRAN"/>
    <property type="match status" value="1"/>
</dbReference>
<dbReference type="HAMAP" id="MF_00048">
    <property type="entry name" value="UPF0102"/>
    <property type="match status" value="1"/>
</dbReference>
<evidence type="ECO:0000313" key="4">
    <source>
        <dbReference type="Proteomes" id="UP001630303"/>
    </source>
</evidence>